<dbReference type="InterPro" id="IPR002885">
    <property type="entry name" value="PPR_rpt"/>
</dbReference>
<protein>
    <submittedName>
        <fullName evidence="4">Pentatricopeptide repeat-containing protein</fullName>
    </submittedName>
</protein>
<dbReference type="AlphaFoldDB" id="A0A392RCU1"/>
<dbReference type="Pfam" id="PF01535">
    <property type="entry name" value="PPR"/>
    <property type="match status" value="2"/>
</dbReference>
<keyword evidence="5" id="KW-1185">Reference proteome</keyword>
<dbReference type="Proteomes" id="UP000265520">
    <property type="component" value="Unassembled WGS sequence"/>
</dbReference>
<keyword evidence="2" id="KW-0677">Repeat</keyword>
<dbReference type="Gene3D" id="1.25.40.10">
    <property type="entry name" value="Tetratricopeptide repeat domain"/>
    <property type="match status" value="1"/>
</dbReference>
<dbReference type="NCBIfam" id="TIGR00756">
    <property type="entry name" value="PPR"/>
    <property type="match status" value="2"/>
</dbReference>
<feature type="repeat" description="PPR" evidence="3">
    <location>
        <begin position="99"/>
        <end position="133"/>
    </location>
</feature>
<evidence type="ECO:0000256" key="3">
    <source>
        <dbReference type="PROSITE-ProRule" id="PRU00708"/>
    </source>
</evidence>
<accession>A0A392RCU1</accession>
<dbReference type="Pfam" id="PF13041">
    <property type="entry name" value="PPR_2"/>
    <property type="match status" value="1"/>
</dbReference>
<evidence type="ECO:0000256" key="2">
    <source>
        <dbReference type="ARBA" id="ARBA00022737"/>
    </source>
</evidence>
<dbReference type="PANTHER" id="PTHR47447">
    <property type="entry name" value="OS03G0856100 PROTEIN"/>
    <property type="match status" value="1"/>
</dbReference>
<evidence type="ECO:0000313" key="4">
    <source>
        <dbReference type="EMBL" id="MCI33395.1"/>
    </source>
</evidence>
<reference evidence="4 5" key="1">
    <citation type="journal article" date="2018" name="Front. Plant Sci.">
        <title>Red Clover (Trifolium pratense) and Zigzag Clover (T. medium) - A Picture of Genomic Similarities and Differences.</title>
        <authorList>
            <person name="Dluhosova J."/>
            <person name="Istvanek J."/>
            <person name="Nedelnik J."/>
            <person name="Repkova J."/>
        </authorList>
    </citation>
    <scope>NUCLEOTIDE SEQUENCE [LARGE SCALE GENOMIC DNA]</scope>
    <source>
        <strain evidence="5">cv. 10/8</strain>
        <tissue evidence="4">Leaf</tissue>
    </source>
</reference>
<evidence type="ECO:0000256" key="1">
    <source>
        <dbReference type="ARBA" id="ARBA00007626"/>
    </source>
</evidence>
<feature type="non-terminal residue" evidence="4">
    <location>
        <position position="1"/>
    </location>
</feature>
<comment type="caution">
    <text evidence="4">The sequence shown here is derived from an EMBL/GenBank/DDBJ whole genome shotgun (WGS) entry which is preliminary data.</text>
</comment>
<dbReference type="PROSITE" id="PS51375">
    <property type="entry name" value="PPR"/>
    <property type="match status" value="2"/>
</dbReference>
<feature type="repeat" description="PPR" evidence="3">
    <location>
        <begin position="64"/>
        <end position="98"/>
    </location>
</feature>
<name>A0A392RCU1_9FABA</name>
<feature type="non-terminal residue" evidence="4">
    <location>
        <position position="144"/>
    </location>
</feature>
<sequence>HGIEPDEVTMVTVVQLYKKAGQFQKAEEFFRKRSLGEPLRPNNHHMTDALELDERTSFFNASFGSHTFNTWIDMYGKAGQLKESSETFVKMLKQGIPPTRVTFNTMINICGNHGRLEEASSLLQKMEELQCSPDTRTYNTLISL</sequence>
<dbReference type="EMBL" id="LXQA010204054">
    <property type="protein sequence ID" value="MCI33395.1"/>
    <property type="molecule type" value="Genomic_DNA"/>
</dbReference>
<organism evidence="4 5">
    <name type="scientific">Trifolium medium</name>
    <dbReference type="NCBI Taxonomy" id="97028"/>
    <lineage>
        <taxon>Eukaryota</taxon>
        <taxon>Viridiplantae</taxon>
        <taxon>Streptophyta</taxon>
        <taxon>Embryophyta</taxon>
        <taxon>Tracheophyta</taxon>
        <taxon>Spermatophyta</taxon>
        <taxon>Magnoliopsida</taxon>
        <taxon>eudicotyledons</taxon>
        <taxon>Gunneridae</taxon>
        <taxon>Pentapetalae</taxon>
        <taxon>rosids</taxon>
        <taxon>fabids</taxon>
        <taxon>Fabales</taxon>
        <taxon>Fabaceae</taxon>
        <taxon>Papilionoideae</taxon>
        <taxon>50 kb inversion clade</taxon>
        <taxon>NPAAA clade</taxon>
        <taxon>Hologalegina</taxon>
        <taxon>IRL clade</taxon>
        <taxon>Trifolieae</taxon>
        <taxon>Trifolium</taxon>
    </lineage>
</organism>
<proteinExistence type="inferred from homology"/>
<evidence type="ECO:0000313" key="5">
    <source>
        <dbReference type="Proteomes" id="UP000265520"/>
    </source>
</evidence>
<dbReference type="InterPro" id="IPR011990">
    <property type="entry name" value="TPR-like_helical_dom_sf"/>
</dbReference>
<dbReference type="PANTHER" id="PTHR47447:SF17">
    <property type="entry name" value="OS12G0638900 PROTEIN"/>
    <property type="match status" value="1"/>
</dbReference>
<comment type="similarity">
    <text evidence="1">Belongs to the PPR family. P subfamily.</text>
</comment>